<protein>
    <submittedName>
        <fullName evidence="1">Uncharacterized protein</fullName>
    </submittedName>
</protein>
<sequence length="118" mass="13574">MAASLSNRSIQHLTVHGMRRYCMHACYNLACTRRRTVWRTLRNHTSCSSSLTCYRPASISSTARAHTVESTWLLSIKSAVLRPSVCPFEMYPCLVSNHVRTWVDIYIPTYIHICCRHA</sequence>
<keyword evidence="2" id="KW-1185">Reference proteome</keyword>
<comment type="caution">
    <text evidence="1">The sequence shown here is derived from an EMBL/GenBank/DDBJ whole genome shotgun (WGS) entry which is preliminary data.</text>
</comment>
<dbReference type="AlphaFoldDB" id="A0A9W4XZC9"/>
<accession>A0A9W4XZC9</accession>
<gene>
    <name evidence="1" type="ORF">PDIGIT_LOCUS15360</name>
</gene>
<evidence type="ECO:0000313" key="2">
    <source>
        <dbReference type="Proteomes" id="UP001152607"/>
    </source>
</evidence>
<name>A0A9W4XZC9_9PLEO</name>
<organism evidence="1 2">
    <name type="scientific">Periconia digitata</name>
    <dbReference type="NCBI Taxonomy" id="1303443"/>
    <lineage>
        <taxon>Eukaryota</taxon>
        <taxon>Fungi</taxon>
        <taxon>Dikarya</taxon>
        <taxon>Ascomycota</taxon>
        <taxon>Pezizomycotina</taxon>
        <taxon>Dothideomycetes</taxon>
        <taxon>Pleosporomycetidae</taxon>
        <taxon>Pleosporales</taxon>
        <taxon>Massarineae</taxon>
        <taxon>Periconiaceae</taxon>
        <taxon>Periconia</taxon>
    </lineage>
</organism>
<dbReference type="EMBL" id="CAOQHR010000013">
    <property type="protein sequence ID" value="CAI6342157.1"/>
    <property type="molecule type" value="Genomic_DNA"/>
</dbReference>
<evidence type="ECO:0000313" key="1">
    <source>
        <dbReference type="EMBL" id="CAI6342157.1"/>
    </source>
</evidence>
<dbReference type="Proteomes" id="UP001152607">
    <property type="component" value="Unassembled WGS sequence"/>
</dbReference>
<proteinExistence type="predicted"/>
<reference evidence="1" key="1">
    <citation type="submission" date="2023-01" db="EMBL/GenBank/DDBJ databases">
        <authorList>
            <person name="Van Ghelder C."/>
            <person name="Rancurel C."/>
        </authorList>
    </citation>
    <scope>NUCLEOTIDE SEQUENCE</scope>
    <source>
        <strain evidence="1">CNCM I-4278</strain>
    </source>
</reference>